<evidence type="ECO:0000256" key="2">
    <source>
        <dbReference type="ARBA" id="ARBA00022490"/>
    </source>
</evidence>
<keyword evidence="8" id="KW-0206">Cytoskeleton</keyword>
<name>A0A914C2F1_9BILA</name>
<proteinExistence type="inferred from homology"/>
<dbReference type="InterPro" id="IPR032405">
    <property type="entry name" value="Kinesin_assoc"/>
</dbReference>
<evidence type="ECO:0000313" key="13">
    <source>
        <dbReference type="Proteomes" id="UP000887540"/>
    </source>
</evidence>
<comment type="caution">
    <text evidence="9">Lacks conserved residue(s) required for the propagation of feature annotation.</text>
</comment>
<evidence type="ECO:0000256" key="11">
    <source>
        <dbReference type="SAM" id="MobiDB-lite"/>
    </source>
</evidence>
<feature type="domain" description="Kinesin motor" evidence="12">
    <location>
        <begin position="1"/>
        <end position="202"/>
    </location>
</feature>
<accession>A0A914C2F1</accession>
<dbReference type="PANTHER" id="PTHR47117">
    <property type="entry name" value="STAR-RELATED LIPID TRANSFER PROTEIN 9"/>
    <property type="match status" value="1"/>
</dbReference>
<dbReference type="InterPro" id="IPR035892">
    <property type="entry name" value="C2_domain_sf"/>
</dbReference>
<dbReference type="Pfam" id="PF12473">
    <property type="entry name" value="DUF3694"/>
    <property type="match status" value="1"/>
</dbReference>
<dbReference type="Pfam" id="PF12423">
    <property type="entry name" value="KIF1B"/>
    <property type="match status" value="1"/>
</dbReference>
<protein>
    <submittedName>
        <fullName evidence="14">Kinesin motor domain-containing protein</fullName>
    </submittedName>
</protein>
<dbReference type="InterPro" id="IPR000253">
    <property type="entry name" value="FHA_dom"/>
</dbReference>
<dbReference type="InterPro" id="IPR001752">
    <property type="entry name" value="Kinesin_motor_dom"/>
</dbReference>
<evidence type="ECO:0000313" key="14">
    <source>
        <dbReference type="WBParaSite" id="ACRNAN_Path_1523.g5938.t1"/>
    </source>
</evidence>
<keyword evidence="4" id="KW-0547">Nucleotide-binding</keyword>
<dbReference type="GO" id="GO:0003777">
    <property type="term" value="F:microtubule motor activity"/>
    <property type="evidence" value="ECO:0007669"/>
    <property type="project" value="InterPro"/>
</dbReference>
<evidence type="ECO:0000256" key="1">
    <source>
        <dbReference type="ARBA" id="ARBA00004245"/>
    </source>
</evidence>
<keyword evidence="6 10" id="KW-0175">Coiled coil</keyword>
<dbReference type="FunFam" id="3.40.850.10:FF:000167">
    <property type="entry name" value="Uncharacterized protein"/>
    <property type="match status" value="1"/>
</dbReference>
<dbReference type="Pfam" id="PF00225">
    <property type="entry name" value="Kinesin"/>
    <property type="match status" value="1"/>
</dbReference>
<evidence type="ECO:0000256" key="10">
    <source>
        <dbReference type="SAM" id="Coils"/>
    </source>
</evidence>
<dbReference type="InterPro" id="IPR022140">
    <property type="entry name" value="Kinesin-like_KIF1-typ"/>
</dbReference>
<dbReference type="InterPro" id="IPR036961">
    <property type="entry name" value="Kinesin_motor_dom_sf"/>
</dbReference>
<dbReference type="Gene3D" id="3.40.850.10">
    <property type="entry name" value="Kinesin motor domain"/>
    <property type="match status" value="1"/>
</dbReference>
<keyword evidence="3" id="KW-0493">Microtubule</keyword>
<comment type="similarity">
    <text evidence="9">Belongs to the TRAFAC class myosin-kinesin ATPase superfamily. Kinesin family.</text>
</comment>
<keyword evidence="7" id="KW-0505">Motor protein</keyword>
<feature type="compositionally biased region" description="Polar residues" evidence="11">
    <location>
        <begin position="1315"/>
        <end position="1329"/>
    </location>
</feature>
<evidence type="ECO:0000256" key="5">
    <source>
        <dbReference type="ARBA" id="ARBA00022840"/>
    </source>
</evidence>
<feature type="compositionally biased region" description="Basic and acidic residues" evidence="11">
    <location>
        <begin position="1426"/>
        <end position="1437"/>
    </location>
</feature>
<dbReference type="PROSITE" id="PS50067">
    <property type="entry name" value="KINESIN_MOTOR_2"/>
    <property type="match status" value="1"/>
</dbReference>
<keyword evidence="13" id="KW-1185">Reference proteome</keyword>
<organism evidence="13 14">
    <name type="scientific">Acrobeloides nanus</name>
    <dbReference type="NCBI Taxonomy" id="290746"/>
    <lineage>
        <taxon>Eukaryota</taxon>
        <taxon>Metazoa</taxon>
        <taxon>Ecdysozoa</taxon>
        <taxon>Nematoda</taxon>
        <taxon>Chromadorea</taxon>
        <taxon>Rhabditida</taxon>
        <taxon>Tylenchina</taxon>
        <taxon>Cephalobomorpha</taxon>
        <taxon>Cephaloboidea</taxon>
        <taxon>Cephalobidae</taxon>
        <taxon>Acrobeloides</taxon>
    </lineage>
</organism>
<dbReference type="GO" id="GO:0007018">
    <property type="term" value="P:microtubule-based movement"/>
    <property type="evidence" value="ECO:0007669"/>
    <property type="project" value="InterPro"/>
</dbReference>
<dbReference type="InterPro" id="IPR008984">
    <property type="entry name" value="SMAD_FHA_dom_sf"/>
</dbReference>
<evidence type="ECO:0000256" key="6">
    <source>
        <dbReference type="ARBA" id="ARBA00023054"/>
    </source>
</evidence>
<dbReference type="SMART" id="SM00129">
    <property type="entry name" value="KISc"/>
    <property type="match status" value="1"/>
</dbReference>
<dbReference type="PROSITE" id="PS00411">
    <property type="entry name" value="KINESIN_MOTOR_1"/>
    <property type="match status" value="1"/>
</dbReference>
<feature type="region of interest" description="Disordered" evidence="11">
    <location>
        <begin position="1307"/>
        <end position="1334"/>
    </location>
</feature>
<evidence type="ECO:0000256" key="9">
    <source>
        <dbReference type="PROSITE-ProRule" id="PRU00283"/>
    </source>
</evidence>
<dbReference type="GO" id="GO:0008017">
    <property type="term" value="F:microtubule binding"/>
    <property type="evidence" value="ECO:0007669"/>
    <property type="project" value="InterPro"/>
</dbReference>
<dbReference type="Gene3D" id="2.60.200.20">
    <property type="match status" value="1"/>
</dbReference>
<sequence>MEIYNEKVRDLLDPKSSNKRNLKVREHTILGPMVDGLSVLAVSSFEQIARLIDEGNKCRTVAATNMNTESSRSHAVFTIRLTQIVSDLQNDFSGEKVSKISLVDLAGSERAQKSGAVGKRLEEGANINKSLTTLGMVISALAERNSKKEKFVPYRDSVLTWLLKDNLGGNSRTVMIATVSPAADNYEETLSTLRYADRAKKIVNHAVINEDPNAKIIRELREEVDNLRQQITETRERQVETNELRERLAESERLIEMMNKSWEERLKETEMVYKERQKDLAEIGISLAESGIKMEKNRFYLVNLNADPSMNELLVYYINHKAIIGNGEPSGTPDNRVDIVLQGIGVYPRHALLEVLEEDGCSRLYVSSLAPDARIRVNGRQIEQKTLLRNGFRLLIGNNYLFRANCPKDSIDEMSSSICMPMMEDSMCFDYDNAWIEANADDSRPSAVDQYIEQLAIKHEAEKQAALEKQYEEFERYIQNLTQNLQTPSTPMTPAYMPPMAMTPLATPSCHFPPVSFPPSNRNIDKPKFFQWAQKREEHFREGLRKLKKEILKANSLVREANLIVQELMGPRRGAPCYEVTLQIPAANLRPSRIKGENLICEPVIVVRRFEMTGFQLWNIEQLENKLVDMREMYNDRICGTSSSDFPGSSSGSSSGVCEDEDFESDASYRIDTHFSSQERHSLIGVANVFLEVLIHDLKLDYNVPIISQHGEVCGKLHVEVYRIPDQLDTSLSDSTGSLDSEEVDEFSMGQNHGYLGRNIKCRIRIKKAMDLPASLSHFVFCQYSFFCSSDMLVVAPTCEETNKCSSGGKNFKFEHEKDFIVRVNEEFLEYLQEDALSIEVWGTRSPDLELPSAMIPELDANQAQVSLQERWAEVTKKIELWVDIKELNENGEYCSVEVNSNPNVLTGGVYQLRQGIQRRIVVRVRSLEDSYITVSDITSVAIGSIVVVNPADETFNTPLDSYAEVGLEQLRQKWNQALLARQQYLEQQINKMSKAPDKTPLDTEREQSLISQWVALTEERNAVYFPPPNSNIPGAPADWLPPPGIESHVPILFLDTNPDYLCATDEPVNDYDLSNQIIGANVVLPYESYDQMTMLPILEHDNIEMTATCSWDSSIHSCPSLNRASANPELIYAVVWVIVRLSHPISLDLVLRKRICLNVYKKPSLAGRFMRKLMGSDILNGSGIIYNIIPHIPKSSSEVENRASLAFMAARNMSMSEEDSVCPSNTRIEESEIVPALNSSYIESYARSIRAVEWMLKLDRLRQESAMYNTLNRRERSHRMSNFGLPNGPFRMKRTISLPNTINNLTLPPIPSKSPLTNNSSITNNPETTAPPEAINRHNRLMEISISGSSGYGSSGSAASSMARPTFLNLKCASRNKPQINSLVSPLMESSLRLSGIDEENYVENPKEPVRSSTVPETLHASSHIKQEPKMFEQRMDNLNNNDTSDAKNRSDSKKLYCTNKLFEADLKAPIQDS</sequence>
<dbReference type="SUPFAM" id="SSF52540">
    <property type="entry name" value="P-loop containing nucleoside triphosphate hydrolases"/>
    <property type="match status" value="1"/>
</dbReference>
<evidence type="ECO:0000256" key="4">
    <source>
        <dbReference type="ARBA" id="ARBA00022741"/>
    </source>
</evidence>
<dbReference type="SUPFAM" id="SSF49879">
    <property type="entry name" value="SMAD/FHA domain"/>
    <property type="match status" value="1"/>
</dbReference>
<dbReference type="PRINTS" id="PR00380">
    <property type="entry name" value="KINESINHEAVY"/>
</dbReference>
<dbReference type="Pfam" id="PF00498">
    <property type="entry name" value="FHA"/>
    <property type="match status" value="1"/>
</dbReference>
<feature type="region of interest" description="Disordered" evidence="11">
    <location>
        <begin position="1405"/>
        <end position="1454"/>
    </location>
</feature>
<evidence type="ECO:0000256" key="3">
    <source>
        <dbReference type="ARBA" id="ARBA00022701"/>
    </source>
</evidence>
<dbReference type="GO" id="GO:0005524">
    <property type="term" value="F:ATP binding"/>
    <property type="evidence" value="ECO:0007669"/>
    <property type="project" value="UniProtKB-KW"/>
</dbReference>
<dbReference type="Gene3D" id="6.10.250.2520">
    <property type="match status" value="1"/>
</dbReference>
<dbReference type="Pfam" id="PF16183">
    <property type="entry name" value="Kinesin_assoc"/>
    <property type="match status" value="1"/>
</dbReference>
<feature type="coiled-coil region" evidence="10">
    <location>
        <begin position="217"/>
        <end position="279"/>
    </location>
</feature>
<evidence type="ECO:0000256" key="7">
    <source>
        <dbReference type="ARBA" id="ARBA00023175"/>
    </source>
</evidence>
<reference evidence="14" key="1">
    <citation type="submission" date="2022-11" db="UniProtKB">
        <authorList>
            <consortium name="WormBaseParasite"/>
        </authorList>
    </citation>
    <scope>IDENTIFICATION</scope>
</reference>
<dbReference type="SUPFAM" id="SSF49562">
    <property type="entry name" value="C2 domain (Calcium/lipid-binding domain, CaLB)"/>
    <property type="match status" value="1"/>
</dbReference>
<dbReference type="InterPro" id="IPR022164">
    <property type="entry name" value="Kinesin-like"/>
</dbReference>
<keyword evidence="5" id="KW-0067">ATP-binding</keyword>
<dbReference type="InterPro" id="IPR019821">
    <property type="entry name" value="Kinesin_motor_CS"/>
</dbReference>
<evidence type="ECO:0000256" key="8">
    <source>
        <dbReference type="ARBA" id="ARBA00023212"/>
    </source>
</evidence>
<comment type="subcellular location">
    <subcellularLocation>
        <location evidence="1">Cytoplasm</location>
        <location evidence="1">Cytoskeleton</location>
    </subcellularLocation>
</comment>
<evidence type="ECO:0000259" key="12">
    <source>
        <dbReference type="PROSITE" id="PS50067"/>
    </source>
</evidence>
<dbReference type="GO" id="GO:0005874">
    <property type="term" value="C:microtubule"/>
    <property type="evidence" value="ECO:0007669"/>
    <property type="project" value="UniProtKB-KW"/>
</dbReference>
<keyword evidence="2" id="KW-0963">Cytoplasm</keyword>
<dbReference type="Proteomes" id="UP000887540">
    <property type="component" value="Unplaced"/>
</dbReference>
<dbReference type="InterPro" id="IPR027417">
    <property type="entry name" value="P-loop_NTPase"/>
</dbReference>
<dbReference type="WBParaSite" id="ACRNAN_Path_1523.g5938.t1">
    <property type="protein sequence ID" value="ACRNAN_Path_1523.g5938.t1"/>
    <property type="gene ID" value="ACRNAN_Path_1523.g5938"/>
</dbReference>